<dbReference type="GO" id="GO:0004222">
    <property type="term" value="F:metalloendopeptidase activity"/>
    <property type="evidence" value="ECO:0007669"/>
    <property type="project" value="TreeGrafter"/>
</dbReference>
<dbReference type="EMBL" id="SNRY01000836">
    <property type="protein sequence ID" value="KAA6336025.1"/>
    <property type="molecule type" value="Genomic_DNA"/>
</dbReference>
<dbReference type="CDD" id="cd12797">
    <property type="entry name" value="M23_peptidase"/>
    <property type="match status" value="1"/>
</dbReference>
<dbReference type="SUPFAM" id="SSF51261">
    <property type="entry name" value="Duplicated hybrid motif"/>
    <property type="match status" value="1"/>
</dbReference>
<reference evidence="3" key="1">
    <citation type="submission" date="2019-03" db="EMBL/GenBank/DDBJ databases">
        <title>Single cell metagenomics reveals metabolic interactions within the superorganism composed of flagellate Streblomastix strix and complex community of Bacteroidetes bacteria on its surface.</title>
        <authorList>
            <person name="Treitli S.C."/>
            <person name="Kolisko M."/>
            <person name="Husnik F."/>
            <person name="Keeling P."/>
            <person name="Hampl V."/>
        </authorList>
    </citation>
    <scope>NUCLEOTIDE SEQUENCE</scope>
    <source>
        <strain evidence="3">STM</strain>
    </source>
</reference>
<evidence type="ECO:0000256" key="1">
    <source>
        <dbReference type="ARBA" id="ARBA00022729"/>
    </source>
</evidence>
<dbReference type="PANTHER" id="PTHR21666">
    <property type="entry name" value="PEPTIDASE-RELATED"/>
    <property type="match status" value="1"/>
</dbReference>
<proteinExistence type="predicted"/>
<dbReference type="Pfam" id="PF01551">
    <property type="entry name" value="Peptidase_M23"/>
    <property type="match status" value="1"/>
</dbReference>
<accession>A0A5J4RRU3</accession>
<keyword evidence="1" id="KW-0732">Signal</keyword>
<evidence type="ECO:0000313" key="3">
    <source>
        <dbReference type="EMBL" id="KAA6336025.1"/>
    </source>
</evidence>
<protein>
    <submittedName>
        <fullName evidence="3">Murein DD-endopeptidase MepM</fullName>
        <ecNumber evidence="3">3.4.24.-</ecNumber>
    </submittedName>
</protein>
<dbReference type="Gene3D" id="2.70.70.10">
    <property type="entry name" value="Glucose Permease (Domain IIA)"/>
    <property type="match status" value="1"/>
</dbReference>
<dbReference type="InterPro" id="IPR011055">
    <property type="entry name" value="Dup_hybrid_motif"/>
</dbReference>
<name>A0A5J4RRU3_9ZZZZ</name>
<organism evidence="3">
    <name type="scientific">termite gut metagenome</name>
    <dbReference type="NCBI Taxonomy" id="433724"/>
    <lineage>
        <taxon>unclassified sequences</taxon>
        <taxon>metagenomes</taxon>
        <taxon>organismal metagenomes</taxon>
    </lineage>
</organism>
<dbReference type="InterPro" id="IPR050570">
    <property type="entry name" value="Cell_wall_metabolism_enzyme"/>
</dbReference>
<dbReference type="InterPro" id="IPR016047">
    <property type="entry name" value="M23ase_b-sheet_dom"/>
</dbReference>
<sequence length="223" mass="24984">MTNARSNSNVFDKNETMRNITFFFIALSYFPALAAEQTNDIPSRKTNIEKLTEKIYSVKEFQRIADSMQPSVGELSDYPVISPVKKPVVSSGFGMRKHPVDKVRRFHTGIDFAKTKGTLVYATGNGVVIRRGYDSGYGNVIEIQHTGGFRSFYTHLSKTMVNIGDSVSIAQQIACVGNAGIATGNHLHYEIRKGNYFLNPTGWYCCLFEMTKANYTPIPTKKR</sequence>
<dbReference type="EC" id="3.4.24.-" evidence="3"/>
<feature type="domain" description="M23ase beta-sheet core" evidence="2">
    <location>
        <begin position="105"/>
        <end position="200"/>
    </location>
</feature>
<dbReference type="PANTHER" id="PTHR21666:SF289">
    <property type="entry name" value="L-ALA--D-GLU ENDOPEPTIDASE"/>
    <property type="match status" value="1"/>
</dbReference>
<evidence type="ECO:0000259" key="2">
    <source>
        <dbReference type="Pfam" id="PF01551"/>
    </source>
</evidence>
<gene>
    <name evidence="3" type="ORF">EZS27_015800</name>
</gene>
<comment type="caution">
    <text evidence="3">The sequence shown here is derived from an EMBL/GenBank/DDBJ whole genome shotgun (WGS) entry which is preliminary data.</text>
</comment>
<dbReference type="AlphaFoldDB" id="A0A5J4RRU3"/>
<keyword evidence="3" id="KW-0378">Hydrolase</keyword>